<dbReference type="GO" id="GO:0006313">
    <property type="term" value="P:DNA transposition"/>
    <property type="evidence" value="ECO:0007669"/>
    <property type="project" value="InterPro"/>
</dbReference>
<organism evidence="2">
    <name type="scientific">hydrothermal vent metagenome</name>
    <dbReference type="NCBI Taxonomy" id="652676"/>
    <lineage>
        <taxon>unclassified sequences</taxon>
        <taxon>metagenomes</taxon>
        <taxon>ecological metagenomes</taxon>
    </lineage>
</organism>
<dbReference type="PANTHER" id="PTHR30298">
    <property type="entry name" value="H REPEAT-ASSOCIATED PREDICTED TRANSPOSASE"/>
    <property type="match status" value="1"/>
</dbReference>
<dbReference type="AlphaFoldDB" id="A0A3B0TGS1"/>
<dbReference type="GO" id="GO:0003677">
    <property type="term" value="F:DNA binding"/>
    <property type="evidence" value="ECO:0007669"/>
    <property type="project" value="InterPro"/>
</dbReference>
<evidence type="ECO:0000259" key="1">
    <source>
        <dbReference type="Pfam" id="PF01609"/>
    </source>
</evidence>
<name>A0A3B0TGS1_9ZZZZ</name>
<proteinExistence type="predicted"/>
<gene>
    <name evidence="2" type="ORF">MNBD_BACTEROID03-840</name>
</gene>
<feature type="domain" description="Transposase IS4-like" evidence="1">
    <location>
        <begin position="8"/>
        <end position="217"/>
    </location>
</feature>
<dbReference type="Pfam" id="PF01609">
    <property type="entry name" value="DDE_Tnp_1"/>
    <property type="match status" value="1"/>
</dbReference>
<dbReference type="NCBIfam" id="NF033564">
    <property type="entry name" value="transpos_ISAs1"/>
    <property type="match status" value="1"/>
</dbReference>
<dbReference type="EMBL" id="UOEL01000125">
    <property type="protein sequence ID" value="VAW15353.1"/>
    <property type="molecule type" value="Genomic_DNA"/>
</dbReference>
<dbReference type="PANTHER" id="PTHR30298:SF0">
    <property type="entry name" value="PROTEIN YBFL-RELATED"/>
    <property type="match status" value="1"/>
</dbReference>
<dbReference type="InterPro" id="IPR051698">
    <property type="entry name" value="Transposase_11-like"/>
</dbReference>
<dbReference type="InterPro" id="IPR047647">
    <property type="entry name" value="ISAs1_transpos"/>
</dbReference>
<reference evidence="2" key="1">
    <citation type="submission" date="2018-06" db="EMBL/GenBank/DDBJ databases">
        <authorList>
            <person name="Zhirakovskaya E."/>
        </authorList>
    </citation>
    <scope>NUCLEOTIDE SEQUENCE</scope>
</reference>
<dbReference type="GO" id="GO:0004803">
    <property type="term" value="F:transposase activity"/>
    <property type="evidence" value="ECO:0007669"/>
    <property type="project" value="InterPro"/>
</dbReference>
<protein>
    <submittedName>
        <fullName evidence="2">Mobile element protein</fullName>
    </submittedName>
</protein>
<sequence length="248" mass="27870">MVSAFACTNSLVLGQVKTDEKSNEITAIPELLNLLSLQDTIVTIDAMGCQHEIATAIIDKDADYILAVKGNQPQLLEHIEDEFFFGKNTETTISEDLDHGRIETRTCSVITDLPAGKAGFQFIEDNNKWGNLKTIVRIESIREFKNSDKPSETAKRYYISSLSARPKDFQNAIRSHWAIENKLHWMLDVAFSEDASRKRIGNSAQNFSILNKIALNLLKKDTKAKVGVKSRRLKAALSNNYLLKILNL</sequence>
<evidence type="ECO:0000313" key="2">
    <source>
        <dbReference type="EMBL" id="VAW15353.1"/>
    </source>
</evidence>
<dbReference type="InterPro" id="IPR002559">
    <property type="entry name" value="Transposase_11"/>
</dbReference>
<accession>A0A3B0TGS1</accession>